<feature type="transmembrane region" description="Helical" evidence="6">
    <location>
        <begin position="211"/>
        <end position="229"/>
    </location>
</feature>
<dbReference type="SUPFAM" id="SSF103473">
    <property type="entry name" value="MFS general substrate transporter"/>
    <property type="match status" value="1"/>
</dbReference>
<dbReference type="GO" id="GO:0015149">
    <property type="term" value="F:hexose transmembrane transporter activity"/>
    <property type="evidence" value="ECO:0007669"/>
    <property type="project" value="TreeGrafter"/>
</dbReference>
<dbReference type="OrthoDB" id="4540492at2759"/>
<keyword evidence="2" id="KW-0813">Transport</keyword>
<evidence type="ECO:0000256" key="5">
    <source>
        <dbReference type="ARBA" id="ARBA00023136"/>
    </source>
</evidence>
<feature type="transmembrane region" description="Helical" evidence="6">
    <location>
        <begin position="80"/>
        <end position="104"/>
    </location>
</feature>
<reference evidence="7" key="1">
    <citation type="submission" date="2019-03" db="EMBL/GenBank/DDBJ databases">
        <title>Long read genome sequence of the mycoparasitic Pythium oligandrum ATCC 38472 isolated from sugarbeet rhizosphere.</title>
        <authorList>
            <person name="Gaulin E."/>
        </authorList>
    </citation>
    <scope>NUCLEOTIDE SEQUENCE</scope>
    <source>
        <strain evidence="7">ATCC 38472_TT</strain>
    </source>
</reference>
<dbReference type="InterPro" id="IPR045263">
    <property type="entry name" value="GLUT"/>
</dbReference>
<organism evidence="7 8">
    <name type="scientific">Pythium oligandrum</name>
    <name type="common">Mycoparasitic fungus</name>
    <dbReference type="NCBI Taxonomy" id="41045"/>
    <lineage>
        <taxon>Eukaryota</taxon>
        <taxon>Sar</taxon>
        <taxon>Stramenopiles</taxon>
        <taxon>Oomycota</taxon>
        <taxon>Peronosporomycetes</taxon>
        <taxon>Pythiales</taxon>
        <taxon>Pythiaceae</taxon>
        <taxon>Pythium</taxon>
    </lineage>
</organism>
<evidence type="ECO:0000256" key="3">
    <source>
        <dbReference type="ARBA" id="ARBA00022692"/>
    </source>
</evidence>
<accession>A0A8K1CUC5</accession>
<evidence type="ECO:0000313" key="7">
    <source>
        <dbReference type="EMBL" id="TMW68997.1"/>
    </source>
</evidence>
<evidence type="ECO:0008006" key="9">
    <source>
        <dbReference type="Google" id="ProtNLM"/>
    </source>
</evidence>
<dbReference type="PANTHER" id="PTHR23503:SF8">
    <property type="entry name" value="FACILITATED GLUCOSE TRANSPORTER PROTEIN 1"/>
    <property type="match status" value="1"/>
</dbReference>
<dbReference type="EMBL" id="SPLM01000001">
    <property type="protein sequence ID" value="TMW68997.1"/>
    <property type="molecule type" value="Genomic_DNA"/>
</dbReference>
<protein>
    <recommendedName>
        <fullName evidence="9">Major facilitator superfamily (MFS) profile domain-containing protein</fullName>
    </recommendedName>
</protein>
<feature type="transmembrane region" description="Helical" evidence="6">
    <location>
        <begin position="116"/>
        <end position="133"/>
    </location>
</feature>
<dbReference type="Pfam" id="PF00083">
    <property type="entry name" value="Sugar_tr"/>
    <property type="match status" value="1"/>
</dbReference>
<evidence type="ECO:0000313" key="8">
    <source>
        <dbReference type="Proteomes" id="UP000794436"/>
    </source>
</evidence>
<dbReference type="InterPro" id="IPR005828">
    <property type="entry name" value="MFS_sugar_transport-like"/>
</dbReference>
<evidence type="ECO:0000256" key="2">
    <source>
        <dbReference type="ARBA" id="ARBA00022448"/>
    </source>
</evidence>
<dbReference type="Proteomes" id="UP000794436">
    <property type="component" value="Unassembled WGS sequence"/>
</dbReference>
<keyword evidence="3 6" id="KW-0812">Transmembrane</keyword>
<keyword evidence="8" id="KW-1185">Reference proteome</keyword>
<dbReference type="AlphaFoldDB" id="A0A8K1CUC5"/>
<comment type="subcellular location">
    <subcellularLocation>
        <location evidence="1">Membrane</location>
    </subcellularLocation>
</comment>
<comment type="caution">
    <text evidence="7">The sequence shown here is derived from an EMBL/GenBank/DDBJ whole genome shotgun (WGS) entry which is preliminary data.</text>
</comment>
<feature type="transmembrane region" description="Helical" evidence="6">
    <location>
        <begin position="235"/>
        <end position="255"/>
    </location>
</feature>
<evidence type="ECO:0000256" key="1">
    <source>
        <dbReference type="ARBA" id="ARBA00004370"/>
    </source>
</evidence>
<keyword evidence="5 6" id="KW-0472">Membrane</keyword>
<evidence type="ECO:0000256" key="6">
    <source>
        <dbReference type="SAM" id="Phobius"/>
    </source>
</evidence>
<evidence type="ECO:0000256" key="4">
    <source>
        <dbReference type="ARBA" id="ARBA00022989"/>
    </source>
</evidence>
<proteinExistence type="predicted"/>
<name>A0A8K1CUC5_PYTOL</name>
<gene>
    <name evidence="7" type="ORF">Poli38472_001153</name>
</gene>
<feature type="transmembrane region" description="Helical" evidence="6">
    <location>
        <begin position="169"/>
        <end position="191"/>
    </location>
</feature>
<dbReference type="Gene3D" id="1.20.1250.20">
    <property type="entry name" value="MFS general substrate transporter like domains"/>
    <property type="match status" value="1"/>
</dbReference>
<dbReference type="PANTHER" id="PTHR23503">
    <property type="entry name" value="SOLUTE CARRIER FAMILY 2"/>
    <property type="match status" value="1"/>
</dbReference>
<dbReference type="InterPro" id="IPR036259">
    <property type="entry name" value="MFS_trans_sf"/>
</dbReference>
<keyword evidence="4 6" id="KW-1133">Transmembrane helix</keyword>
<sequence>MVKSPSWLILKGRQEEAEQVLARLYGEEHVQTALKWIPIKRANEIQLSPSSLEDDPECQKEPTHVSPWKTLMSKRYRIQVLLAIHMALATQFTGCNAVFFYSSMLFKTAGVNDGRIGNLIVGIVLMLPNLFIIRLTRRYGNRDMLLLGQGAMLIGSVGLTIGLKLQVSALSIFFIAFFVFAFTISISALAFPTGASLYPDEIRATGTSVMMVVNGMGILAIGIGFPYISTALDDLAFLPFMATIAYFIVFMYKFLPNSTGKTNNEIQQTRPSRVNRLDLTLIREAWDEQNGD</sequence>
<feature type="transmembrane region" description="Helical" evidence="6">
    <location>
        <begin position="145"/>
        <end position="163"/>
    </location>
</feature>
<dbReference type="GO" id="GO:0016020">
    <property type="term" value="C:membrane"/>
    <property type="evidence" value="ECO:0007669"/>
    <property type="project" value="UniProtKB-SubCell"/>
</dbReference>